<name>A0A067MH58_BOTB1</name>
<dbReference type="AlphaFoldDB" id="A0A067MH58"/>
<gene>
    <name evidence="1" type="ORF">BOTBODRAFT_330807</name>
</gene>
<evidence type="ECO:0000313" key="1">
    <source>
        <dbReference type="EMBL" id="KDQ14839.1"/>
    </source>
</evidence>
<accession>A0A067MH58</accession>
<dbReference type="HOGENOM" id="CLU_1488770_0_0_1"/>
<sequence>MVEPEALVALMRPKKQVNNHGLLGRSRSCSHHVPITVICQPPLYSTLSAPPYRARSFDRVAMPSLLNNCQAVKQAATAKAAFFCCPSHWYIRALVHRCCLSCDTPIPRSHPWSFSSRHTLSARARDILSLNAPPSFPLSPRRYFNPPSHDTFVAIGAGHQSPISRQVAAFGVPPWMAWRHK</sequence>
<dbReference type="EMBL" id="KL198035">
    <property type="protein sequence ID" value="KDQ14839.1"/>
    <property type="molecule type" value="Genomic_DNA"/>
</dbReference>
<dbReference type="InParanoid" id="A0A067MH58"/>
<protein>
    <submittedName>
        <fullName evidence="1">Uncharacterized protein</fullName>
    </submittedName>
</protein>
<reference evidence="2" key="1">
    <citation type="journal article" date="2014" name="Proc. Natl. Acad. Sci. U.S.A.">
        <title>Extensive sampling of basidiomycete genomes demonstrates inadequacy of the white-rot/brown-rot paradigm for wood decay fungi.</title>
        <authorList>
            <person name="Riley R."/>
            <person name="Salamov A.A."/>
            <person name="Brown D.W."/>
            <person name="Nagy L.G."/>
            <person name="Floudas D."/>
            <person name="Held B.W."/>
            <person name="Levasseur A."/>
            <person name="Lombard V."/>
            <person name="Morin E."/>
            <person name="Otillar R."/>
            <person name="Lindquist E.A."/>
            <person name="Sun H."/>
            <person name="LaButti K.M."/>
            <person name="Schmutz J."/>
            <person name="Jabbour D."/>
            <person name="Luo H."/>
            <person name="Baker S.E."/>
            <person name="Pisabarro A.G."/>
            <person name="Walton J.D."/>
            <person name="Blanchette R.A."/>
            <person name="Henrissat B."/>
            <person name="Martin F."/>
            <person name="Cullen D."/>
            <person name="Hibbett D.S."/>
            <person name="Grigoriev I.V."/>
        </authorList>
    </citation>
    <scope>NUCLEOTIDE SEQUENCE [LARGE SCALE GENOMIC DNA]</scope>
    <source>
        <strain evidence="2">FD-172 SS1</strain>
    </source>
</reference>
<keyword evidence="2" id="KW-1185">Reference proteome</keyword>
<evidence type="ECO:0000313" key="2">
    <source>
        <dbReference type="Proteomes" id="UP000027195"/>
    </source>
</evidence>
<dbReference type="Proteomes" id="UP000027195">
    <property type="component" value="Unassembled WGS sequence"/>
</dbReference>
<proteinExistence type="predicted"/>
<organism evidence="1 2">
    <name type="scientific">Botryobasidium botryosum (strain FD-172 SS1)</name>
    <dbReference type="NCBI Taxonomy" id="930990"/>
    <lineage>
        <taxon>Eukaryota</taxon>
        <taxon>Fungi</taxon>
        <taxon>Dikarya</taxon>
        <taxon>Basidiomycota</taxon>
        <taxon>Agaricomycotina</taxon>
        <taxon>Agaricomycetes</taxon>
        <taxon>Cantharellales</taxon>
        <taxon>Botryobasidiaceae</taxon>
        <taxon>Botryobasidium</taxon>
    </lineage>
</organism>